<dbReference type="OrthoDB" id="753358at2"/>
<gene>
    <name evidence="2" type="ORF">SAMN05660206_10823</name>
</gene>
<dbReference type="STRING" id="683125.SAMN05660206_10823"/>
<sequence>MYKSIFTLLLSFVTLHLCAQEKLFKIDYKLSLSEALLSEADSSTESSLAMIAALAAAFAEDDKPQVQAWVNKDFIRVQTEGLGENIQITNRKTGESYILYPSMQTYTEASDATDKLDIQATEDDFNVFSTADLDLQFIEGRSKTIAGIPCKLAILDLGNPEYEDIIPEGAQLEIWYTETLPSLYWGEYAYLKKLPGAALYIGAYGMGIEASSVNTVAFDASLFEVPEEYELQDYSSADYDASDIPLGHDLFTYQDEESSLIGIKDADNNIITPAKYSGIYEFVEDYAVVLSADGLYGLINAETEEVIPCTWDYLQLDGEQPYLIFSENSKMGIMTPQQEVIVPAEYEYLSSFNQGYATFTEGTKSGLINLKGEVVLPATYEVISEYVQDKAIILEGDLYHLVDIKSNKKSTTGYTYLAFANEDNLLVASKNEKYGYISYAEKEVIPFKYYYATPFYDGIATVYETEDGDIQYINGKGETVDVATEW</sequence>
<evidence type="ECO:0000313" key="3">
    <source>
        <dbReference type="Proteomes" id="UP000198785"/>
    </source>
</evidence>
<dbReference type="Proteomes" id="UP000198785">
    <property type="component" value="Unassembled WGS sequence"/>
</dbReference>
<dbReference type="RefSeq" id="WP_093366190.1">
    <property type="nucleotide sequence ID" value="NZ_FOZZ01000008.1"/>
</dbReference>
<evidence type="ECO:0000256" key="1">
    <source>
        <dbReference type="SAM" id="SignalP"/>
    </source>
</evidence>
<dbReference type="InterPro" id="IPR032774">
    <property type="entry name" value="WG_beta_rep"/>
</dbReference>
<evidence type="ECO:0000313" key="2">
    <source>
        <dbReference type="EMBL" id="SFS97125.1"/>
    </source>
</evidence>
<dbReference type="Pfam" id="PF14903">
    <property type="entry name" value="WG_beta_rep"/>
    <property type="match status" value="4"/>
</dbReference>
<feature type="chain" id="PRO_5011510840" evidence="1">
    <location>
        <begin position="20"/>
        <end position="486"/>
    </location>
</feature>
<name>A0A1I6U6T5_9SPHI</name>
<dbReference type="EMBL" id="FOZZ01000008">
    <property type="protein sequence ID" value="SFS97125.1"/>
    <property type="molecule type" value="Genomic_DNA"/>
</dbReference>
<keyword evidence="1" id="KW-0732">Signal</keyword>
<keyword evidence="3" id="KW-1185">Reference proteome</keyword>
<dbReference type="PANTHER" id="PTHR37841">
    <property type="entry name" value="GLR2918 PROTEIN"/>
    <property type="match status" value="1"/>
</dbReference>
<dbReference type="PANTHER" id="PTHR37841:SF1">
    <property type="entry name" value="DUF3298 DOMAIN-CONTAINING PROTEIN"/>
    <property type="match status" value="1"/>
</dbReference>
<dbReference type="AlphaFoldDB" id="A0A1I6U6T5"/>
<organism evidence="2 3">
    <name type="scientific">Sphingobacterium wenxiniae</name>
    <dbReference type="NCBI Taxonomy" id="683125"/>
    <lineage>
        <taxon>Bacteria</taxon>
        <taxon>Pseudomonadati</taxon>
        <taxon>Bacteroidota</taxon>
        <taxon>Sphingobacteriia</taxon>
        <taxon>Sphingobacteriales</taxon>
        <taxon>Sphingobacteriaceae</taxon>
        <taxon>Sphingobacterium</taxon>
    </lineage>
</organism>
<proteinExistence type="predicted"/>
<reference evidence="2 3" key="1">
    <citation type="submission" date="2016-10" db="EMBL/GenBank/DDBJ databases">
        <authorList>
            <person name="de Groot N.N."/>
        </authorList>
    </citation>
    <scope>NUCLEOTIDE SEQUENCE [LARGE SCALE GENOMIC DNA]</scope>
    <source>
        <strain evidence="2 3">DSM 22789</strain>
    </source>
</reference>
<feature type="signal peptide" evidence="1">
    <location>
        <begin position="1"/>
        <end position="19"/>
    </location>
</feature>
<protein>
    <submittedName>
        <fullName evidence="2">GLPGLI family protein</fullName>
    </submittedName>
</protein>
<accession>A0A1I6U6T5</accession>